<dbReference type="EMBL" id="GBXM01087843">
    <property type="protein sequence ID" value="JAH20734.1"/>
    <property type="molecule type" value="Transcribed_RNA"/>
</dbReference>
<organism evidence="1">
    <name type="scientific">Anguilla anguilla</name>
    <name type="common">European freshwater eel</name>
    <name type="synonym">Muraena anguilla</name>
    <dbReference type="NCBI Taxonomy" id="7936"/>
    <lineage>
        <taxon>Eukaryota</taxon>
        <taxon>Metazoa</taxon>
        <taxon>Chordata</taxon>
        <taxon>Craniata</taxon>
        <taxon>Vertebrata</taxon>
        <taxon>Euteleostomi</taxon>
        <taxon>Actinopterygii</taxon>
        <taxon>Neopterygii</taxon>
        <taxon>Teleostei</taxon>
        <taxon>Anguilliformes</taxon>
        <taxon>Anguillidae</taxon>
        <taxon>Anguilla</taxon>
    </lineage>
</organism>
<evidence type="ECO:0000313" key="1">
    <source>
        <dbReference type="EMBL" id="JAH20734.1"/>
    </source>
</evidence>
<dbReference type="AlphaFoldDB" id="A0A0E9QV92"/>
<reference evidence="1" key="2">
    <citation type="journal article" date="2015" name="Fish Shellfish Immunol.">
        <title>Early steps in the European eel (Anguilla anguilla)-Vibrio vulnificus interaction in the gills: Role of the RtxA13 toxin.</title>
        <authorList>
            <person name="Callol A."/>
            <person name="Pajuelo D."/>
            <person name="Ebbesson L."/>
            <person name="Teles M."/>
            <person name="MacKenzie S."/>
            <person name="Amaro C."/>
        </authorList>
    </citation>
    <scope>NUCLEOTIDE SEQUENCE</scope>
</reference>
<proteinExistence type="predicted"/>
<reference evidence="1" key="1">
    <citation type="submission" date="2014-11" db="EMBL/GenBank/DDBJ databases">
        <authorList>
            <person name="Amaro Gonzalez C."/>
        </authorList>
    </citation>
    <scope>NUCLEOTIDE SEQUENCE</scope>
</reference>
<protein>
    <submittedName>
        <fullName evidence="1">Uncharacterized protein</fullName>
    </submittedName>
</protein>
<sequence length="19" mass="2452">MNWKPRCVFLPIDFFFFPF</sequence>
<accession>A0A0E9QV92</accession>
<name>A0A0E9QV92_ANGAN</name>